<dbReference type="InterPro" id="IPR038718">
    <property type="entry name" value="SNF2-like_sf"/>
</dbReference>
<feature type="domain" description="Helicase C-terminal" evidence="6">
    <location>
        <begin position="1102"/>
        <end position="1252"/>
    </location>
</feature>
<feature type="region of interest" description="Disordered" evidence="3">
    <location>
        <begin position="95"/>
        <end position="133"/>
    </location>
</feature>
<dbReference type="SMART" id="SM00490">
    <property type="entry name" value="HELICc"/>
    <property type="match status" value="1"/>
</dbReference>
<dbReference type="InterPro" id="IPR049730">
    <property type="entry name" value="SNF2/RAD54-like_C"/>
</dbReference>
<keyword evidence="1" id="KW-0378">Hydrolase</keyword>
<keyword evidence="7" id="KW-0547">Nucleotide-binding</keyword>
<keyword evidence="8" id="KW-1185">Reference proteome</keyword>
<dbReference type="InterPro" id="IPR013663">
    <property type="entry name" value="Helicase_SWF/SNF/SWI_bac"/>
</dbReference>
<keyword evidence="7" id="KW-0067">ATP-binding</keyword>
<dbReference type="Proteomes" id="UP000652153">
    <property type="component" value="Unassembled WGS sequence"/>
</dbReference>
<dbReference type="CDD" id="cd18793">
    <property type="entry name" value="SF2_C_SNF"/>
    <property type="match status" value="1"/>
</dbReference>
<evidence type="ECO:0000259" key="5">
    <source>
        <dbReference type="PROSITE" id="PS51192"/>
    </source>
</evidence>
<dbReference type="Gene3D" id="3.40.50.10810">
    <property type="entry name" value="Tandem AAA-ATPase domain"/>
    <property type="match status" value="2"/>
</dbReference>
<dbReference type="GO" id="GO:0004386">
    <property type="term" value="F:helicase activity"/>
    <property type="evidence" value="ECO:0007669"/>
    <property type="project" value="UniProtKB-KW"/>
</dbReference>
<dbReference type="InterPro" id="IPR000330">
    <property type="entry name" value="SNF2_N"/>
</dbReference>
<dbReference type="EMBL" id="BMFU01000007">
    <property type="protein sequence ID" value="GGH64082.1"/>
    <property type="molecule type" value="Genomic_DNA"/>
</dbReference>
<evidence type="ECO:0000313" key="7">
    <source>
        <dbReference type="EMBL" id="GGH64082.1"/>
    </source>
</evidence>
<dbReference type="Pfam" id="PF00176">
    <property type="entry name" value="SNF2-rel_dom"/>
    <property type="match status" value="1"/>
</dbReference>
<reference evidence="8" key="1">
    <citation type="journal article" date="2019" name="Int. J. Syst. Evol. Microbiol.">
        <title>The Global Catalogue of Microorganisms (GCM) 10K type strain sequencing project: providing services to taxonomists for standard genome sequencing and annotation.</title>
        <authorList>
            <consortium name="The Broad Institute Genomics Platform"/>
            <consortium name="The Broad Institute Genome Sequencing Center for Infectious Disease"/>
            <person name="Wu L."/>
            <person name="Ma J."/>
        </authorList>
    </citation>
    <scope>NUCLEOTIDE SEQUENCE [LARGE SCALE GENOMIC DNA]</scope>
    <source>
        <strain evidence="8">CGMCC 1.12770</strain>
    </source>
</reference>
<dbReference type="PROSITE" id="PS51194">
    <property type="entry name" value="HELICASE_CTER"/>
    <property type="match status" value="1"/>
</dbReference>
<organism evidence="7 8">
    <name type="scientific">Paenibacillus silvae</name>
    <dbReference type="NCBI Taxonomy" id="1325358"/>
    <lineage>
        <taxon>Bacteria</taxon>
        <taxon>Bacillati</taxon>
        <taxon>Bacillota</taxon>
        <taxon>Bacilli</taxon>
        <taxon>Bacillales</taxon>
        <taxon>Paenibacillaceae</taxon>
        <taxon>Paenibacillus</taxon>
    </lineage>
</organism>
<dbReference type="InterPro" id="IPR027417">
    <property type="entry name" value="P-loop_NTPase"/>
</dbReference>
<keyword evidence="7" id="KW-0347">Helicase</keyword>
<dbReference type="PROSITE" id="PS51192">
    <property type="entry name" value="HELICASE_ATP_BIND_1"/>
    <property type="match status" value="1"/>
</dbReference>
<evidence type="ECO:0000259" key="6">
    <source>
        <dbReference type="PROSITE" id="PS51194"/>
    </source>
</evidence>
<keyword evidence="2" id="KW-0479">Metal-binding</keyword>
<evidence type="ECO:0000313" key="8">
    <source>
        <dbReference type="Proteomes" id="UP000652153"/>
    </source>
</evidence>
<evidence type="ECO:0000259" key="4">
    <source>
        <dbReference type="PROSITE" id="PS50966"/>
    </source>
</evidence>
<feature type="domain" description="Helicase ATP-binding" evidence="5">
    <location>
        <begin position="765"/>
        <end position="992"/>
    </location>
</feature>
<evidence type="ECO:0000256" key="3">
    <source>
        <dbReference type="SAM" id="MobiDB-lite"/>
    </source>
</evidence>
<dbReference type="InterPro" id="IPR014001">
    <property type="entry name" value="Helicase_ATP-bd"/>
</dbReference>
<protein>
    <submittedName>
        <fullName evidence="7">Helicase SNF</fullName>
    </submittedName>
</protein>
<keyword evidence="2" id="KW-0863">Zinc-finger</keyword>
<gene>
    <name evidence="7" type="ORF">GCM10008014_42110</name>
</gene>
<evidence type="ECO:0000256" key="1">
    <source>
        <dbReference type="ARBA" id="ARBA00022801"/>
    </source>
</evidence>
<dbReference type="Pfam" id="PF00271">
    <property type="entry name" value="Helicase_C"/>
    <property type="match status" value="1"/>
</dbReference>
<feature type="region of interest" description="Disordered" evidence="3">
    <location>
        <begin position="174"/>
        <end position="231"/>
    </location>
</feature>
<keyword evidence="2" id="KW-0862">Zinc</keyword>
<feature type="compositionally biased region" description="Low complexity" evidence="3">
    <location>
        <begin position="122"/>
        <end position="133"/>
    </location>
</feature>
<comment type="caution">
    <text evidence="7">The sequence shown here is derived from an EMBL/GenBank/DDBJ whole genome shotgun (WGS) entry which is preliminary data.</text>
</comment>
<dbReference type="PANTHER" id="PTHR10799">
    <property type="entry name" value="SNF2/RAD54 HELICASE FAMILY"/>
    <property type="match status" value="1"/>
</dbReference>
<dbReference type="PROSITE" id="PS50966">
    <property type="entry name" value="ZF_SWIM"/>
    <property type="match status" value="1"/>
</dbReference>
<dbReference type="InterPro" id="IPR001650">
    <property type="entry name" value="Helicase_C-like"/>
</dbReference>
<dbReference type="Gene3D" id="3.40.50.300">
    <property type="entry name" value="P-loop containing nucleotide triphosphate hydrolases"/>
    <property type="match status" value="1"/>
</dbReference>
<feature type="domain" description="SWIM-type" evidence="4">
    <location>
        <begin position="52"/>
        <end position="91"/>
    </location>
</feature>
<dbReference type="Pfam" id="PF04434">
    <property type="entry name" value="SWIM"/>
    <property type="match status" value="1"/>
</dbReference>
<dbReference type="SMART" id="SM00487">
    <property type="entry name" value="DEXDc"/>
    <property type="match status" value="1"/>
</dbReference>
<dbReference type="RefSeq" id="WP_188593746.1">
    <property type="nucleotide sequence ID" value="NZ_BMFU01000007.1"/>
</dbReference>
<dbReference type="Pfam" id="PF08455">
    <property type="entry name" value="SNF2_assoc"/>
    <property type="match status" value="1"/>
</dbReference>
<dbReference type="SUPFAM" id="SSF52540">
    <property type="entry name" value="P-loop containing nucleoside triphosphate hydrolases"/>
    <property type="match status" value="2"/>
</dbReference>
<accession>A0ABQ1ZG41</accession>
<sequence>MVPFTIMDIKLLCGVTAFKRGEEYQQSGRIGKLTVSEDGCHYEAVVRGTQSYKVQVDLDDAGEIEAHCDCPAYGNYYDYCKHIAAVLLAIHERADTPEPSSSKGPSKVGTLVEEETWERPYTASPSTSLSTSASNLTLDSFSNSTSALSASSLPSLSKSSSSWTSASSDEVRYASSEPSAISHRVGIDSPASARAQREEPRQQPEALTPSPFAQAGRPSSASGWGRSADKPSYRTADQILSLFAKKRRLPHEREQKYTAPVTRSMLREELQVQFICKLVHVSRGGAKLALELKVGNKRLYVVQKVKQFLSCVEKGEPMSFTKLFHYDPLLHVFNARDQSILSMLIRMKQSEEAYRQSISGYLGASDGRDILIAPMIWKPLLELLLQADSRMEGAGLANGPLAVAEGALPLFYRIAEGANEGYQLEVSGLRELILLPAYDAAVLEGQFYMLEPMQIRSLEDLSSALTSYGIKESIDISAQQVDEFVQHVVPELRTLGHLSIDSRVRERIAEPELTPKLYIDFYRERITARLEFDYGVMVINPLAEYLIQEEEKKVILIRDRFKERNLIERLDRSFLEREGSVWASEREDAIYDVLYHLLPELEKLADIYMPNAVKAMMPTHPVPPKVRADLGKGLDWLEISFEMEGVDEQELQELMRSIVEKKAFFRLRSGVFLSLEHDGASSFAQMADALGLEAGDIQSSHIRLPAVRALQLPGRDEVSGHVKWGGSLKRFLDDLRDPHRMDFPLPQTLESVLRDYQASGYQWLRTLAHYRFGGILADDMGLGKTLQSIAYITASLQENPVYEQEQARSNQAALGTDLEAGSRSTHNLLIDEHRQISMDAASASRNADNSWHISQQDGLTIRTRTTHPPILVVAPASLTYNWANEFARFAPHLNVLIAAGQKHERASMLEELDQADVVVTSYPLLRRDLDTYLGRTFHTLILDEAQAIKNASSQTAQAVKQIQAPRRFALTGTPVENSLDELWSIFEAIFPGLFPSYRRFRDLPPERISRMVRPFILRRLKKDVLEELPDRIETVQRSELTVEQKKLYAAYLSQLQDETTKNMEDNGFQKNRIKILAGITRLRQLCCHPALFVDGYQGDSGKMEQLLETVQDCLAAGKRILIFSQFASMLNLIRQTLSAQGNSLFYLDGQTPAQSRVDMCRRFNEGEAELFLISLKAGGTGLNLTGADTVILYDLWWNPAVEEQAIGRAHRMGQKQVVQVIRLVTEGTIEEKILELQQRKKDLIAEVIEPGDGGSTTLCEQDIRELLMV</sequence>
<evidence type="ECO:0000256" key="2">
    <source>
        <dbReference type="PROSITE-ProRule" id="PRU00325"/>
    </source>
</evidence>
<proteinExistence type="predicted"/>
<dbReference type="InterPro" id="IPR007527">
    <property type="entry name" value="Znf_SWIM"/>
</dbReference>
<name>A0ABQ1ZG41_9BACL</name>